<dbReference type="SUPFAM" id="SSF52047">
    <property type="entry name" value="RNI-like"/>
    <property type="match status" value="1"/>
</dbReference>
<gene>
    <name evidence="2" type="ORF">BJ878DRAFT_519993</name>
</gene>
<comment type="caution">
    <text evidence="2">The sequence shown here is derived from an EMBL/GenBank/DDBJ whole genome shotgun (WGS) entry which is preliminary data.</text>
</comment>
<dbReference type="AlphaFoldDB" id="A0A9P7YXD7"/>
<feature type="compositionally biased region" description="Basic and acidic residues" evidence="1">
    <location>
        <begin position="581"/>
        <end position="595"/>
    </location>
</feature>
<feature type="compositionally biased region" description="Polar residues" evidence="1">
    <location>
        <begin position="10"/>
        <end position="19"/>
    </location>
</feature>
<dbReference type="InterPro" id="IPR052109">
    <property type="entry name" value="SRRM_Domain-Containing"/>
</dbReference>
<dbReference type="EMBL" id="MU254189">
    <property type="protein sequence ID" value="KAG9241584.1"/>
    <property type="molecule type" value="Genomic_DNA"/>
</dbReference>
<proteinExistence type="predicted"/>
<dbReference type="PANTHER" id="PTHR34755">
    <property type="entry name" value="SERINE/ARGININE REPETITIVE MATRIX PROTEIN 3-RELATED"/>
    <property type="match status" value="1"/>
</dbReference>
<accession>A0A9P7YXD7</accession>
<feature type="compositionally biased region" description="Polar residues" evidence="1">
    <location>
        <begin position="597"/>
        <end position="614"/>
    </location>
</feature>
<feature type="region of interest" description="Disordered" evidence="1">
    <location>
        <begin position="721"/>
        <end position="751"/>
    </location>
</feature>
<evidence type="ECO:0000256" key="1">
    <source>
        <dbReference type="SAM" id="MobiDB-lite"/>
    </source>
</evidence>
<feature type="compositionally biased region" description="Polar residues" evidence="1">
    <location>
        <begin position="69"/>
        <end position="80"/>
    </location>
</feature>
<keyword evidence="3" id="KW-1185">Reference proteome</keyword>
<protein>
    <submittedName>
        <fullName evidence="2">Uncharacterized protein</fullName>
    </submittedName>
</protein>
<name>A0A9P7YXD7_9HELO</name>
<feature type="region of interest" description="Disordered" evidence="1">
    <location>
        <begin position="550"/>
        <end position="682"/>
    </location>
</feature>
<dbReference type="InterPro" id="IPR032675">
    <property type="entry name" value="LRR_dom_sf"/>
</dbReference>
<feature type="compositionally biased region" description="Low complexity" evidence="1">
    <location>
        <begin position="56"/>
        <end position="68"/>
    </location>
</feature>
<dbReference type="PANTHER" id="PTHR34755:SF4">
    <property type="entry name" value="F-BOX DOMAIN-CONTAINING PROTEIN"/>
    <property type="match status" value="1"/>
</dbReference>
<feature type="compositionally biased region" description="Acidic residues" evidence="1">
    <location>
        <begin position="727"/>
        <end position="745"/>
    </location>
</feature>
<evidence type="ECO:0000313" key="3">
    <source>
        <dbReference type="Proteomes" id="UP000887226"/>
    </source>
</evidence>
<dbReference type="OrthoDB" id="5395390at2759"/>
<evidence type="ECO:0000313" key="2">
    <source>
        <dbReference type="EMBL" id="KAG9241584.1"/>
    </source>
</evidence>
<sequence length="751" mass="83654">MVSLRRTALAQHNSTVQRSGRSRKLISYAEPDTDDDGSFSDSSHEGDAASPPPIRPRASTSARARPQRNSTTQSRISPRNNTRKRSQSVDTANFDHAPQKRRRYFKPISKPASNSVDDTPAPTGIIPPWQNLPYQILVDIFRYASCPLYDDTFQSLPSGKWLLAVACLCRAFAEPAFTVLYTSPPLAPKDKAHLLVDLLKTETAALAFGYRQKVKSLRIDVKQVAYSMPGRGTLDIFGLIKDLPRLLDLEFYHEKDRAPYRELDASIKWNYSAEIFDALEYIDPNADPSRGDKTSVCKLRSWRWSSRLAEKTYPIDSLRDVHLRPSFQGLRKIAFINYQVPPVRKGATEPPKQEEILADSLSVLPDLEHLIFESSTLVNGTLLPLLPKNLRTLELINCWEVTAEELGASLLTHGSQLRCLTLNHNISLSLSFLPLLAEACPRLEVLRVNLTYYNVHSFYNDSKPEYDKLISPGEVPTWPSSLQTIELLNLRQWETDAAEMFFQSLLDSAGTLSDLRALTINAILNIGWRDRASFRDKWIGSLDRVFKRVSSPPEANKALQKPQDVAAAADVALSPSSLKRKREDGDGEKVGDARGSKQLSLDSDSGSHVTQNSRRSTRAKARKVGQYAESPDVSEDENDAGVQTEVSRPSSRGKLSRELATLQQTAGRDGVVTPPDTDSAEDSDGVLLLRISKGKGKGKEVIQGMCEILKVRIDNLRPAENPVTEADFLDEEAPGDDDWNGDDQALEGYAW</sequence>
<organism evidence="2 3">
    <name type="scientific">Calycina marina</name>
    <dbReference type="NCBI Taxonomy" id="1763456"/>
    <lineage>
        <taxon>Eukaryota</taxon>
        <taxon>Fungi</taxon>
        <taxon>Dikarya</taxon>
        <taxon>Ascomycota</taxon>
        <taxon>Pezizomycotina</taxon>
        <taxon>Leotiomycetes</taxon>
        <taxon>Helotiales</taxon>
        <taxon>Pezizellaceae</taxon>
        <taxon>Calycina</taxon>
    </lineage>
</organism>
<dbReference type="Proteomes" id="UP000887226">
    <property type="component" value="Unassembled WGS sequence"/>
</dbReference>
<dbReference type="Gene3D" id="3.80.10.10">
    <property type="entry name" value="Ribonuclease Inhibitor"/>
    <property type="match status" value="1"/>
</dbReference>
<reference evidence="2" key="1">
    <citation type="journal article" date="2021" name="IMA Fungus">
        <title>Genomic characterization of three marine fungi, including Emericellopsis atlantica sp. nov. with signatures of a generalist lifestyle and marine biomass degradation.</title>
        <authorList>
            <person name="Hagestad O.C."/>
            <person name="Hou L."/>
            <person name="Andersen J.H."/>
            <person name="Hansen E.H."/>
            <person name="Altermark B."/>
            <person name="Li C."/>
            <person name="Kuhnert E."/>
            <person name="Cox R.J."/>
            <person name="Crous P.W."/>
            <person name="Spatafora J.W."/>
            <person name="Lail K."/>
            <person name="Amirebrahimi M."/>
            <person name="Lipzen A."/>
            <person name="Pangilinan J."/>
            <person name="Andreopoulos W."/>
            <person name="Hayes R.D."/>
            <person name="Ng V."/>
            <person name="Grigoriev I.V."/>
            <person name="Jackson S.A."/>
            <person name="Sutton T.D.S."/>
            <person name="Dobson A.D.W."/>
            <person name="Rama T."/>
        </authorList>
    </citation>
    <scope>NUCLEOTIDE SEQUENCE</scope>
    <source>
        <strain evidence="2">TRa3180A</strain>
    </source>
</reference>
<feature type="region of interest" description="Disordered" evidence="1">
    <location>
        <begin position="1"/>
        <end position="121"/>
    </location>
</feature>